<dbReference type="PANTHER" id="PTHR33982:SF5">
    <property type="entry name" value="OUTER ENVELOPE MEMBRANE PROTEIN 7"/>
    <property type="match status" value="1"/>
</dbReference>
<dbReference type="Proteomes" id="UP000036987">
    <property type="component" value="Unassembled WGS sequence"/>
</dbReference>
<keyword evidence="4" id="KW-1185">Reference proteome</keyword>
<protein>
    <submittedName>
        <fullName evidence="3">Outer envelope membrane protein 7</fullName>
    </submittedName>
</protein>
<sequence length="70" mass="7600">MGEEKSKSGIKTATVVAGAIAFAWWTIEIACKPFLNRARDAIAKSEPDYDPDDEEKSVDPPKTENSSGTK</sequence>
<dbReference type="EMBL" id="LFYR01000676">
    <property type="protein sequence ID" value="KMZ71382.1"/>
    <property type="molecule type" value="Genomic_DNA"/>
</dbReference>
<evidence type="ECO:0000313" key="4">
    <source>
        <dbReference type="Proteomes" id="UP000036987"/>
    </source>
</evidence>
<comment type="caution">
    <text evidence="3">The sequence shown here is derived from an EMBL/GenBank/DDBJ whole genome shotgun (WGS) entry which is preliminary data.</text>
</comment>
<evidence type="ECO:0000313" key="3">
    <source>
        <dbReference type="EMBL" id="KMZ71382.1"/>
    </source>
</evidence>
<feature type="region of interest" description="Disordered" evidence="1">
    <location>
        <begin position="44"/>
        <end position="70"/>
    </location>
</feature>
<keyword evidence="2" id="KW-1133">Transmembrane helix</keyword>
<dbReference type="PANTHER" id="PTHR33982">
    <property type="entry name" value="OUTER ENVELOPE MEMBRANE PROTEIN 7-RELATED"/>
    <property type="match status" value="1"/>
</dbReference>
<dbReference type="STRING" id="29655.A0A0K9PT06"/>
<organism evidence="3 4">
    <name type="scientific">Zostera marina</name>
    <name type="common">Eelgrass</name>
    <dbReference type="NCBI Taxonomy" id="29655"/>
    <lineage>
        <taxon>Eukaryota</taxon>
        <taxon>Viridiplantae</taxon>
        <taxon>Streptophyta</taxon>
        <taxon>Embryophyta</taxon>
        <taxon>Tracheophyta</taxon>
        <taxon>Spermatophyta</taxon>
        <taxon>Magnoliopsida</taxon>
        <taxon>Liliopsida</taxon>
        <taxon>Zosteraceae</taxon>
        <taxon>Zostera</taxon>
    </lineage>
</organism>
<accession>A0A0K9PT06</accession>
<reference evidence="4" key="1">
    <citation type="journal article" date="2016" name="Nature">
        <title>The genome of the seagrass Zostera marina reveals angiosperm adaptation to the sea.</title>
        <authorList>
            <person name="Olsen J.L."/>
            <person name="Rouze P."/>
            <person name="Verhelst B."/>
            <person name="Lin Y.-C."/>
            <person name="Bayer T."/>
            <person name="Collen J."/>
            <person name="Dattolo E."/>
            <person name="De Paoli E."/>
            <person name="Dittami S."/>
            <person name="Maumus F."/>
            <person name="Michel G."/>
            <person name="Kersting A."/>
            <person name="Lauritano C."/>
            <person name="Lohaus R."/>
            <person name="Toepel M."/>
            <person name="Tonon T."/>
            <person name="Vanneste K."/>
            <person name="Amirebrahimi M."/>
            <person name="Brakel J."/>
            <person name="Bostroem C."/>
            <person name="Chovatia M."/>
            <person name="Grimwood J."/>
            <person name="Jenkins J.W."/>
            <person name="Jueterbock A."/>
            <person name="Mraz A."/>
            <person name="Stam W.T."/>
            <person name="Tice H."/>
            <person name="Bornberg-Bauer E."/>
            <person name="Green P.J."/>
            <person name="Pearson G.A."/>
            <person name="Procaccini G."/>
            <person name="Duarte C.M."/>
            <person name="Schmutz J."/>
            <person name="Reusch T.B.H."/>
            <person name="Van de Peer Y."/>
        </authorList>
    </citation>
    <scope>NUCLEOTIDE SEQUENCE [LARGE SCALE GENOMIC DNA]</scope>
    <source>
        <strain evidence="4">cv. Finnish</strain>
    </source>
</reference>
<keyword evidence="2" id="KW-0812">Transmembrane</keyword>
<keyword evidence="2" id="KW-0472">Membrane</keyword>
<evidence type="ECO:0000256" key="1">
    <source>
        <dbReference type="SAM" id="MobiDB-lite"/>
    </source>
</evidence>
<dbReference type="OMA" id="WWTIEIA"/>
<evidence type="ECO:0000256" key="2">
    <source>
        <dbReference type="SAM" id="Phobius"/>
    </source>
</evidence>
<dbReference type="AlphaFoldDB" id="A0A0K9PT06"/>
<gene>
    <name evidence="3" type="ORF">ZOSMA_181G00170</name>
</gene>
<dbReference type="OrthoDB" id="754892at2759"/>
<proteinExistence type="predicted"/>
<dbReference type="GO" id="GO:0009707">
    <property type="term" value="C:chloroplast outer membrane"/>
    <property type="evidence" value="ECO:0000318"/>
    <property type="project" value="GO_Central"/>
</dbReference>
<feature type="transmembrane region" description="Helical" evidence="2">
    <location>
        <begin position="12"/>
        <end position="31"/>
    </location>
</feature>
<dbReference type="InterPro" id="IPR038944">
    <property type="entry name" value="OEP7-like"/>
</dbReference>
<name>A0A0K9PT06_ZOSMR</name>